<dbReference type="InterPro" id="IPR010259">
    <property type="entry name" value="S8pro/Inhibitor_I9"/>
</dbReference>
<dbReference type="CDD" id="cd07477">
    <property type="entry name" value="Peptidases_S8_Subtilisin_subset"/>
    <property type="match status" value="1"/>
</dbReference>
<dbReference type="PROSITE" id="PS00136">
    <property type="entry name" value="SUBTILASE_ASP"/>
    <property type="match status" value="1"/>
</dbReference>
<feature type="domain" description="Peptidase S8/S53" evidence="9">
    <location>
        <begin position="117"/>
        <end position="362"/>
    </location>
</feature>
<dbReference type="GO" id="GO:0006508">
    <property type="term" value="P:proteolysis"/>
    <property type="evidence" value="ECO:0007669"/>
    <property type="project" value="UniProtKB-KW"/>
</dbReference>
<dbReference type="RefSeq" id="WP_186085844.1">
    <property type="nucleotide sequence ID" value="NZ_BMDB01000002.1"/>
</dbReference>
<protein>
    <submittedName>
        <fullName evidence="11">Subtilisin E</fullName>
        <ecNumber evidence="11">3.4.21.62</ecNumber>
    </submittedName>
</protein>
<evidence type="ECO:0000256" key="7">
    <source>
        <dbReference type="RuleBase" id="RU003355"/>
    </source>
</evidence>
<evidence type="ECO:0000256" key="6">
    <source>
        <dbReference type="PROSITE-ProRule" id="PRU01240"/>
    </source>
</evidence>
<dbReference type="Proteomes" id="UP000521032">
    <property type="component" value="Unassembled WGS sequence"/>
</dbReference>
<comment type="caution">
    <text evidence="11">The sequence shown here is derived from an EMBL/GenBank/DDBJ whole genome shotgun (WGS) entry which is preliminary data.</text>
</comment>
<dbReference type="Pfam" id="PF00082">
    <property type="entry name" value="Peptidase_S8"/>
    <property type="match status" value="1"/>
</dbReference>
<evidence type="ECO:0000256" key="8">
    <source>
        <dbReference type="SAM" id="SignalP"/>
    </source>
</evidence>
<keyword evidence="5 6" id="KW-0720">Serine protease</keyword>
<dbReference type="SUPFAM" id="SSF54897">
    <property type="entry name" value="Protease propeptides/inhibitors"/>
    <property type="match status" value="1"/>
</dbReference>
<dbReference type="InterPro" id="IPR036852">
    <property type="entry name" value="Peptidase_S8/S53_dom_sf"/>
</dbReference>
<organism evidence="11 12">
    <name type="scientific">Phocicoccus schoeneichii</name>
    <dbReference type="NCBI Taxonomy" id="1812261"/>
    <lineage>
        <taxon>Bacteria</taxon>
        <taxon>Bacillati</taxon>
        <taxon>Bacillota</taxon>
        <taxon>Bacilli</taxon>
        <taxon>Bacillales</taxon>
        <taxon>Salinicoccaceae</taxon>
        <taxon>Phocicoccus</taxon>
    </lineage>
</organism>
<accession>A0A6V7R954</accession>
<evidence type="ECO:0000259" key="10">
    <source>
        <dbReference type="Pfam" id="PF05922"/>
    </source>
</evidence>
<dbReference type="InterPro" id="IPR050131">
    <property type="entry name" value="Peptidase_S8_subtilisin-like"/>
</dbReference>
<dbReference type="GO" id="GO:0004252">
    <property type="term" value="F:serine-type endopeptidase activity"/>
    <property type="evidence" value="ECO:0007669"/>
    <property type="project" value="UniProtKB-UniRule"/>
</dbReference>
<dbReference type="InterPro" id="IPR023827">
    <property type="entry name" value="Peptidase_S8_Asp-AS"/>
</dbReference>
<dbReference type="PANTHER" id="PTHR43806:SF11">
    <property type="entry name" value="CEREVISIN-RELATED"/>
    <property type="match status" value="1"/>
</dbReference>
<dbReference type="EMBL" id="CAJEWE010000007">
    <property type="protein sequence ID" value="CAD2073891.1"/>
    <property type="molecule type" value="Genomic_DNA"/>
</dbReference>
<feature type="domain" description="Inhibitor I9" evidence="10">
    <location>
        <begin position="53"/>
        <end position="89"/>
    </location>
</feature>
<gene>
    <name evidence="11" type="primary">aprE</name>
    <name evidence="11" type="ORF">JEOSCH030_00580</name>
</gene>
<dbReference type="InterPro" id="IPR037045">
    <property type="entry name" value="S8pro/Inhibitor_I9_sf"/>
</dbReference>
<dbReference type="PROSITE" id="PS51892">
    <property type="entry name" value="SUBTILASE"/>
    <property type="match status" value="1"/>
</dbReference>
<evidence type="ECO:0000259" key="9">
    <source>
        <dbReference type="Pfam" id="PF00082"/>
    </source>
</evidence>
<dbReference type="InterPro" id="IPR015500">
    <property type="entry name" value="Peptidase_S8_subtilisin-rel"/>
</dbReference>
<keyword evidence="8" id="KW-0732">Signal</keyword>
<evidence type="ECO:0000256" key="5">
    <source>
        <dbReference type="ARBA" id="ARBA00022825"/>
    </source>
</evidence>
<evidence type="ECO:0000256" key="4">
    <source>
        <dbReference type="ARBA" id="ARBA00022801"/>
    </source>
</evidence>
<proteinExistence type="inferred from homology"/>
<name>A0A6V7R954_9BACL</name>
<dbReference type="InterPro" id="IPR022398">
    <property type="entry name" value="Peptidase_S8_His-AS"/>
</dbReference>
<dbReference type="PROSITE" id="PS00138">
    <property type="entry name" value="SUBTILASE_SER"/>
    <property type="match status" value="1"/>
</dbReference>
<evidence type="ECO:0000256" key="3">
    <source>
        <dbReference type="ARBA" id="ARBA00022723"/>
    </source>
</evidence>
<keyword evidence="12" id="KW-1185">Reference proteome</keyword>
<feature type="active site" description="Charge relay system" evidence="6">
    <location>
        <position position="317"/>
    </location>
</feature>
<dbReference type="Gene3D" id="3.40.50.200">
    <property type="entry name" value="Peptidase S8/S53 domain"/>
    <property type="match status" value="1"/>
</dbReference>
<reference evidence="11 12" key="1">
    <citation type="submission" date="2020-07" db="EMBL/GenBank/DDBJ databases">
        <authorList>
            <person name="Criscuolo A."/>
        </authorList>
    </citation>
    <scope>NUCLEOTIDE SEQUENCE [LARGE SCALE GENOMIC DNA]</scope>
    <source>
        <strain evidence="12">CIP 111030</strain>
    </source>
</reference>
<sequence>MKRFIVTCLMVTLAFLFIVPNALADEHKDTYLVKFNGPAVNGLLEKYDVPKEDRYKFDYLNLYALELTDKQLAQLEKHPHVEYVEENQESYQSNAQTVPYGIENVQAEKAYSYGYNGRGVKVAVLDTGIDANHPDLRVVGGYSPYTYGTDANPYIDPNGHGTHVAGTIAALNNNIGVVGVASHADLYAVKVLKADGRGSFVDIAKGIEWSINNGIQVINMSLGSNSYSQAIHEMVDYAYYEKGIIIVAAAGNDGNGYGDTVDYPARHDSVIAVANVDQYNNRVGSSSTGNTVEISAPGYNVYSTMPGGTYASMTGTSMASPHVAGVYVLMRQQNPYLSAQELRNRVNNSAKYLGSWNWYGNGLVQAPAALGIK</sequence>
<evidence type="ECO:0000313" key="11">
    <source>
        <dbReference type="EMBL" id="CAD2073891.1"/>
    </source>
</evidence>
<feature type="signal peptide" evidence="8">
    <location>
        <begin position="1"/>
        <end position="24"/>
    </location>
</feature>
<keyword evidence="3" id="KW-0479">Metal-binding</keyword>
<dbReference type="InterPro" id="IPR023828">
    <property type="entry name" value="Peptidase_S8_Ser-AS"/>
</dbReference>
<dbReference type="Pfam" id="PF05922">
    <property type="entry name" value="Inhibitor_I9"/>
    <property type="match status" value="1"/>
</dbReference>
<dbReference type="GO" id="GO:0046872">
    <property type="term" value="F:metal ion binding"/>
    <property type="evidence" value="ECO:0007669"/>
    <property type="project" value="UniProtKB-KW"/>
</dbReference>
<dbReference type="AlphaFoldDB" id="A0A6V7R954"/>
<evidence type="ECO:0000313" key="12">
    <source>
        <dbReference type="Proteomes" id="UP000521032"/>
    </source>
</evidence>
<dbReference type="PROSITE" id="PS00137">
    <property type="entry name" value="SUBTILASE_HIS"/>
    <property type="match status" value="1"/>
</dbReference>
<dbReference type="Gene3D" id="3.30.70.80">
    <property type="entry name" value="Peptidase S8 propeptide/proteinase inhibitor I9"/>
    <property type="match status" value="1"/>
</dbReference>
<feature type="active site" description="Charge relay system" evidence="6">
    <location>
        <position position="160"/>
    </location>
</feature>
<keyword evidence="4 6" id="KW-0378">Hydrolase</keyword>
<evidence type="ECO:0000256" key="1">
    <source>
        <dbReference type="ARBA" id="ARBA00011073"/>
    </source>
</evidence>
<keyword evidence="2 6" id="KW-0645">Protease</keyword>
<dbReference type="InterPro" id="IPR034202">
    <property type="entry name" value="Subtilisin_Carlsberg-like"/>
</dbReference>
<comment type="similarity">
    <text evidence="1 6 7">Belongs to the peptidase S8 family.</text>
</comment>
<feature type="chain" id="PRO_5027706365" evidence="8">
    <location>
        <begin position="25"/>
        <end position="373"/>
    </location>
</feature>
<dbReference type="PRINTS" id="PR00723">
    <property type="entry name" value="SUBTILISIN"/>
</dbReference>
<dbReference type="InterPro" id="IPR000209">
    <property type="entry name" value="Peptidase_S8/S53_dom"/>
</dbReference>
<dbReference type="PANTHER" id="PTHR43806">
    <property type="entry name" value="PEPTIDASE S8"/>
    <property type="match status" value="1"/>
</dbReference>
<dbReference type="EC" id="3.4.21.62" evidence="11"/>
<dbReference type="SUPFAM" id="SSF52743">
    <property type="entry name" value="Subtilisin-like"/>
    <property type="match status" value="1"/>
</dbReference>
<evidence type="ECO:0000256" key="2">
    <source>
        <dbReference type="ARBA" id="ARBA00022670"/>
    </source>
</evidence>
<feature type="active site" description="Charge relay system" evidence="6">
    <location>
        <position position="126"/>
    </location>
</feature>